<dbReference type="InterPro" id="IPR004452">
    <property type="entry name" value="LutB/LldF"/>
</dbReference>
<keyword evidence="2" id="KW-0004">4Fe-4S</keyword>
<sequence>MSENKKIFLKESSISFDKKHRKTINFNISRYNAAVAKGKLRYKNMELAKQRASYIKSDVVKNLATYLEEFERNAENNGIEVLWARDSKEAIGEINRILKENSANLLVKSKSMISEEIELNENVEKIGVEPVETDLGEFIVQVAGEKPYHILTPAMHKSKEDVARLFNEKFDTPLHSTPEELTLFVRDKLRKQFTSAEIGVTGANFLVADVGGIALTENEGNGFMSVSFPNIHIVISGIEKVLPSVKDLPLFFPLLSALGTGQQVTVYNSLLTGPKKSNENNGPEKMFVVLLDNNRTEIAQTSEQSQALKCIRCGACLNACPIYRNVGGYTYNTTYSGPIGSIISPFFNGFKNYDHLSFACTVCGACSEVCPVKIPLHELLLNNRKTSVEMSLSGSKWDFGMKMYEFAFKKRKNLDAVNGNVKNSLLHLNPKILGKEKTKPSFAKQSFSKLKKLNKI</sequence>
<dbReference type="InterPro" id="IPR017900">
    <property type="entry name" value="4Fe4S_Fe_S_CS"/>
</dbReference>
<feature type="domain" description="4Fe-4S ferredoxin-type" evidence="8">
    <location>
        <begin position="300"/>
        <end position="321"/>
    </location>
</feature>
<evidence type="ECO:0000256" key="2">
    <source>
        <dbReference type="ARBA" id="ARBA00022485"/>
    </source>
</evidence>
<dbReference type="Gene3D" id="3.40.50.10420">
    <property type="entry name" value="NagB/RpiA/CoA transferase-like"/>
    <property type="match status" value="1"/>
</dbReference>
<keyword evidence="3" id="KW-0479">Metal-binding</keyword>
<dbReference type="PROSITE" id="PS00198">
    <property type="entry name" value="4FE4S_FER_1"/>
    <property type="match status" value="2"/>
</dbReference>
<protein>
    <submittedName>
        <fullName evidence="9">4Fe-4S dicluster domain-containing protein</fullName>
    </submittedName>
</protein>
<dbReference type="KEGG" id="mcos:GM418_11345"/>
<dbReference type="SUPFAM" id="SSF100950">
    <property type="entry name" value="NagB/RpiA/CoA transferase-like"/>
    <property type="match status" value="1"/>
</dbReference>
<dbReference type="RefSeq" id="WP_158866122.1">
    <property type="nucleotide sequence ID" value="NZ_CP046401.1"/>
</dbReference>
<dbReference type="InterPro" id="IPR003741">
    <property type="entry name" value="LUD_dom"/>
</dbReference>
<dbReference type="Pfam" id="PF02589">
    <property type="entry name" value="LUD_dom"/>
    <property type="match status" value="1"/>
</dbReference>
<feature type="domain" description="4Fe-4S ferredoxin-type" evidence="8">
    <location>
        <begin position="349"/>
        <end position="379"/>
    </location>
</feature>
<dbReference type="GO" id="GO:0006089">
    <property type="term" value="P:lactate metabolic process"/>
    <property type="evidence" value="ECO:0007669"/>
    <property type="project" value="InterPro"/>
</dbReference>
<keyword evidence="5" id="KW-0249">Electron transport</keyword>
<dbReference type="EMBL" id="CP046401">
    <property type="protein sequence ID" value="QGY44229.1"/>
    <property type="molecule type" value="Genomic_DNA"/>
</dbReference>
<dbReference type="Pfam" id="PF13183">
    <property type="entry name" value="Fer4_8"/>
    <property type="match status" value="1"/>
</dbReference>
<accession>A0A6I6JSL6</accession>
<dbReference type="Proteomes" id="UP000428260">
    <property type="component" value="Chromosome"/>
</dbReference>
<dbReference type="GO" id="GO:0046872">
    <property type="term" value="F:metal ion binding"/>
    <property type="evidence" value="ECO:0007669"/>
    <property type="project" value="UniProtKB-KW"/>
</dbReference>
<name>A0A6I6JSL6_9BACT</name>
<dbReference type="PROSITE" id="PS51379">
    <property type="entry name" value="4FE4S_FER_2"/>
    <property type="match status" value="2"/>
</dbReference>
<dbReference type="Gene3D" id="1.10.1060.10">
    <property type="entry name" value="Alpha-helical ferredoxin"/>
    <property type="match status" value="1"/>
</dbReference>
<keyword evidence="4" id="KW-0677">Repeat</keyword>
<reference evidence="9 10" key="1">
    <citation type="submission" date="2019-11" db="EMBL/GenBank/DDBJ databases">
        <authorList>
            <person name="Zheng R.K."/>
            <person name="Sun C.M."/>
        </authorList>
    </citation>
    <scope>NUCLEOTIDE SEQUENCE [LARGE SCALE GENOMIC DNA]</scope>
    <source>
        <strain evidence="9 10">WC007</strain>
    </source>
</reference>
<dbReference type="SUPFAM" id="SSF46548">
    <property type="entry name" value="alpha-helical ferredoxin"/>
    <property type="match status" value="1"/>
</dbReference>
<keyword evidence="7" id="KW-0411">Iron-sulfur</keyword>
<keyword evidence="1" id="KW-0813">Transport</keyword>
<dbReference type="InterPro" id="IPR024185">
    <property type="entry name" value="FTHF_cligase-like_sf"/>
</dbReference>
<evidence type="ECO:0000256" key="6">
    <source>
        <dbReference type="ARBA" id="ARBA00023004"/>
    </source>
</evidence>
<evidence type="ECO:0000256" key="3">
    <source>
        <dbReference type="ARBA" id="ARBA00022723"/>
    </source>
</evidence>
<keyword evidence="6" id="KW-0408">Iron</keyword>
<dbReference type="InterPro" id="IPR037171">
    <property type="entry name" value="NagB/RpiA_transferase-like"/>
</dbReference>
<keyword evidence="10" id="KW-1185">Reference proteome</keyword>
<evidence type="ECO:0000256" key="1">
    <source>
        <dbReference type="ARBA" id="ARBA00022448"/>
    </source>
</evidence>
<dbReference type="InterPro" id="IPR009051">
    <property type="entry name" value="Helical_ferredxn"/>
</dbReference>
<evidence type="ECO:0000256" key="5">
    <source>
        <dbReference type="ARBA" id="ARBA00022982"/>
    </source>
</evidence>
<proteinExistence type="predicted"/>
<evidence type="ECO:0000313" key="10">
    <source>
        <dbReference type="Proteomes" id="UP000428260"/>
    </source>
</evidence>
<dbReference type="AlphaFoldDB" id="A0A6I6JSL6"/>
<dbReference type="InterPro" id="IPR017896">
    <property type="entry name" value="4Fe4S_Fe-S-bd"/>
</dbReference>
<organism evidence="9 10">
    <name type="scientific">Maribellus comscasis</name>
    <dbReference type="NCBI Taxonomy" id="2681766"/>
    <lineage>
        <taxon>Bacteria</taxon>
        <taxon>Pseudomonadati</taxon>
        <taxon>Bacteroidota</taxon>
        <taxon>Bacteroidia</taxon>
        <taxon>Marinilabiliales</taxon>
        <taxon>Prolixibacteraceae</taxon>
        <taxon>Maribellus</taxon>
    </lineage>
</organism>
<gene>
    <name evidence="9" type="ORF">GM418_11345</name>
</gene>
<dbReference type="PANTHER" id="PTHR47153">
    <property type="entry name" value="LACTATE UTILIZATION PROTEIN B"/>
    <property type="match status" value="1"/>
</dbReference>
<evidence type="ECO:0000256" key="7">
    <source>
        <dbReference type="ARBA" id="ARBA00023014"/>
    </source>
</evidence>
<evidence type="ECO:0000259" key="8">
    <source>
        <dbReference type="PROSITE" id="PS51379"/>
    </source>
</evidence>
<dbReference type="GO" id="GO:0051539">
    <property type="term" value="F:4 iron, 4 sulfur cluster binding"/>
    <property type="evidence" value="ECO:0007669"/>
    <property type="project" value="UniProtKB-KW"/>
</dbReference>
<evidence type="ECO:0000313" key="9">
    <source>
        <dbReference type="EMBL" id="QGY44229.1"/>
    </source>
</evidence>
<evidence type="ECO:0000256" key="4">
    <source>
        <dbReference type="ARBA" id="ARBA00022737"/>
    </source>
</evidence>
<dbReference type="PANTHER" id="PTHR47153:SF2">
    <property type="entry name" value="LACTATE UTILIZATION PROTEIN B"/>
    <property type="match status" value="1"/>
</dbReference>